<keyword evidence="5" id="KW-1185">Reference proteome</keyword>
<feature type="compositionally biased region" description="Polar residues" evidence="2">
    <location>
        <begin position="198"/>
        <end position="212"/>
    </location>
</feature>
<proteinExistence type="predicted"/>
<feature type="compositionally biased region" description="Polar residues" evidence="2">
    <location>
        <begin position="775"/>
        <end position="792"/>
    </location>
</feature>
<dbReference type="InterPro" id="IPR000571">
    <property type="entry name" value="Znf_CCCH"/>
</dbReference>
<feature type="region of interest" description="Disordered" evidence="2">
    <location>
        <begin position="102"/>
        <end position="217"/>
    </location>
</feature>
<feature type="region of interest" description="Disordered" evidence="2">
    <location>
        <begin position="1228"/>
        <end position="1318"/>
    </location>
</feature>
<dbReference type="PANTHER" id="PTHR36886">
    <property type="entry name" value="PROTEIN FRIGIDA-ESSENTIAL 1"/>
    <property type="match status" value="1"/>
</dbReference>
<feature type="zinc finger region" description="C3H1-type" evidence="1">
    <location>
        <begin position="623"/>
        <end position="650"/>
    </location>
</feature>
<comment type="caution">
    <text evidence="4">The sequence shown here is derived from an EMBL/GenBank/DDBJ whole genome shotgun (WGS) entry which is preliminary data.</text>
</comment>
<dbReference type="PROSITE" id="PS50103">
    <property type="entry name" value="ZF_C3H1"/>
    <property type="match status" value="1"/>
</dbReference>
<dbReference type="InterPro" id="IPR052650">
    <property type="entry name" value="Zinc_finger_CCCH"/>
</dbReference>
<feature type="region of interest" description="Disordered" evidence="2">
    <location>
        <begin position="769"/>
        <end position="813"/>
    </location>
</feature>
<keyword evidence="1" id="KW-0863">Zinc-finger</keyword>
<evidence type="ECO:0000313" key="5">
    <source>
        <dbReference type="Proteomes" id="UP001293593"/>
    </source>
</evidence>
<organism evidence="4 5">
    <name type="scientific">Acacia crassicarpa</name>
    <name type="common">northern wattle</name>
    <dbReference type="NCBI Taxonomy" id="499986"/>
    <lineage>
        <taxon>Eukaryota</taxon>
        <taxon>Viridiplantae</taxon>
        <taxon>Streptophyta</taxon>
        <taxon>Embryophyta</taxon>
        <taxon>Tracheophyta</taxon>
        <taxon>Spermatophyta</taxon>
        <taxon>Magnoliopsida</taxon>
        <taxon>eudicotyledons</taxon>
        <taxon>Gunneridae</taxon>
        <taxon>Pentapetalae</taxon>
        <taxon>rosids</taxon>
        <taxon>fabids</taxon>
        <taxon>Fabales</taxon>
        <taxon>Fabaceae</taxon>
        <taxon>Caesalpinioideae</taxon>
        <taxon>mimosoid clade</taxon>
        <taxon>Acacieae</taxon>
        <taxon>Acacia</taxon>
    </lineage>
</organism>
<gene>
    <name evidence="4" type="ORF">QN277_006876</name>
</gene>
<dbReference type="EMBL" id="JAWXYG010000012">
    <property type="protein sequence ID" value="KAK4257265.1"/>
    <property type="molecule type" value="Genomic_DNA"/>
</dbReference>
<feature type="domain" description="C3H1-type" evidence="3">
    <location>
        <begin position="623"/>
        <end position="650"/>
    </location>
</feature>
<evidence type="ECO:0000256" key="2">
    <source>
        <dbReference type="SAM" id="MobiDB-lite"/>
    </source>
</evidence>
<feature type="compositionally biased region" description="Basic and acidic residues" evidence="2">
    <location>
        <begin position="613"/>
        <end position="623"/>
    </location>
</feature>
<keyword evidence="1" id="KW-0862">Zinc</keyword>
<feature type="compositionally biased region" description="Basic and acidic residues" evidence="2">
    <location>
        <begin position="531"/>
        <end position="553"/>
    </location>
</feature>
<dbReference type="GO" id="GO:0008270">
    <property type="term" value="F:zinc ion binding"/>
    <property type="evidence" value="ECO:0007669"/>
    <property type="project" value="UniProtKB-KW"/>
</dbReference>
<keyword evidence="1" id="KW-0479">Metal-binding</keyword>
<feature type="compositionally biased region" description="Pro residues" evidence="2">
    <location>
        <begin position="146"/>
        <end position="161"/>
    </location>
</feature>
<sequence>MYNQVNHGPHTPMQPTYQQRHQAPPPPFHFQQGSPAPPGQHVPNAVPPHIGVSAPHIYMHGPPASSSIVPLNSSVQGSSSLVQNTGQSFVVPRPLLHGNSLMPQTFSNFGQNSQHSSNIGVHAHHIPPSVHPPLSNPRPETSWTPGPSPRVLPPPPPPPPSSQSQGQPMYQIPFPPRPPPRGDVQSLQHVPPLPPAPSTSGFHASTPDGSADSSRHHDHLNVVTEDNSAADSDMEMEDDITLSEKDQGLNNTTEVLNQQHEVIEIGSKNQTHQLQNSIETNPPNDILASDITCSGPLGGGNACEVPEHLFESEKRNTAKTVTKVLSTMDDSVEVLQFPEGKAVAPQAADFIDCGASDPVANPDRDSGQQMRSGSPMRLLQDYASDDSADNEHEACFADARTLAVSTTAATSASVAHKDLDSFLETDIGSKVSSATQEGHELLSNTSVSESKMSLHLMQEGDVTHTTIAAGTNDVCVGHNIENQASENFAASVEPPKGKDVLSSAGIDSSSKSGNAEQGNKKASKFELNPLKVDKFGRVAREDPTDSDSDDSRNHRSRRRNKRDRSWSRSLSPLERSGRRRKRSPWRRKDKRSRSRSWSPRNRRSRSRSPILRRSGEFNSENKKRDKGKCFDFLRGKCYRGASCRYLHHEPDKNASSRRYRNKRDLEVPSKSSRIHEVKKNISVKVSGDECERVRSQDVLLSQKVSGSSTGQEVEQRKEEDYVKNAFVSTVSDHDSQPFNAAPIICENSGEVAPEVRETLAAAEEPKTIIHDDEPSSSQQPLAGGFPSNSISSGDALKLSDGASQDVYPSEHGSSVQLLGSNVSVGMVEHSYHPSQIINNSIESNLLPDGNRLTASFSEISTSKPLPCMLPSTQLQPTSSSTSKHLPSEQFPLSSVASKELPAHSSVGFPLHSYQLPLPPALPHSYSGNSGQPQMCRDYVSMQQNTPFPYQSASREPYPGIFHAPNPHFCVPPNNSWMSLPPPPPPPQFAYSSSLTSGAPTSYVSSESNENKLHLRTDFVSQTSVRTGQPSHIQSAESQDQVYPGMQEHSRPLTHVETFSSKLLSQGNLISQSHLDFNVGKEDHYEQLPIHDSKSLSSPSFARLQSQPKPFSWESDVNRLHSSSNKLPPEEHFKAASFIHPLPQKQQTVHGSHYSASDGNLGVHGETVTASIYPPDVLDGNHSASLPDFGGSRISAHFNPYASTFEQPLSSKFSSSIFRQEKDTLHVDNYGSSSSLHRTSVNEQGVFGVGSRQTTSPESARANRQMPPRSGSDQYDPLFDSIEPSSTSLKKSHLDQKQEVTGESNVSLRPKSSLKSMDVEENKQWEIDATASTSSQNNDEYGETADAEVGAVENESLSNPVDGAKMATGEIEIDQVKSPGKRKKSKDSRSMKLFKVSIANFVKEVLKPSWRQGNMSKVAFKTIVKKTVDKVSGAMKGHRVPKSQEKINQYIDSSQRKLTKLVMGYVDKYVKV</sequence>
<accession>A0AAE1ITN7</accession>
<evidence type="ECO:0000313" key="4">
    <source>
        <dbReference type="EMBL" id="KAK4257265.1"/>
    </source>
</evidence>
<feature type="compositionally biased region" description="Polar residues" evidence="2">
    <location>
        <begin position="102"/>
        <end position="119"/>
    </location>
</feature>
<dbReference type="PANTHER" id="PTHR36886:SF7">
    <property type="entry name" value="EXPRESSED PROTEIN"/>
    <property type="match status" value="1"/>
</dbReference>
<evidence type="ECO:0000256" key="1">
    <source>
        <dbReference type="PROSITE-ProRule" id="PRU00723"/>
    </source>
</evidence>
<feature type="region of interest" description="Disordered" evidence="2">
    <location>
        <begin position="1367"/>
        <end position="1387"/>
    </location>
</feature>
<reference evidence="4" key="1">
    <citation type="submission" date="2023-10" db="EMBL/GenBank/DDBJ databases">
        <title>Chromosome-level genome of the transformable northern wattle, Acacia crassicarpa.</title>
        <authorList>
            <person name="Massaro I."/>
            <person name="Sinha N.R."/>
            <person name="Poethig S."/>
            <person name="Leichty A.R."/>
        </authorList>
    </citation>
    <scope>NUCLEOTIDE SEQUENCE</scope>
    <source>
        <strain evidence="4">Acra3RX</strain>
        <tissue evidence="4">Leaf</tissue>
    </source>
</reference>
<protein>
    <recommendedName>
        <fullName evidence="3">C3H1-type domain-containing protein</fullName>
    </recommendedName>
</protein>
<feature type="region of interest" description="Disordered" evidence="2">
    <location>
        <begin position="1"/>
        <end position="48"/>
    </location>
</feature>
<evidence type="ECO:0000259" key="3">
    <source>
        <dbReference type="PROSITE" id="PS50103"/>
    </source>
</evidence>
<feature type="region of interest" description="Disordered" evidence="2">
    <location>
        <begin position="488"/>
        <end position="623"/>
    </location>
</feature>
<feature type="compositionally biased region" description="Low complexity" evidence="2">
    <location>
        <begin position="502"/>
        <end position="512"/>
    </location>
</feature>
<name>A0AAE1ITN7_9FABA</name>
<feature type="compositionally biased region" description="Basic residues" evidence="2">
    <location>
        <begin position="577"/>
        <end position="606"/>
    </location>
</feature>
<dbReference type="Gene3D" id="3.30.1370.210">
    <property type="match status" value="1"/>
</dbReference>
<feature type="compositionally biased region" description="Polar residues" evidence="2">
    <location>
        <begin position="1229"/>
        <end position="1242"/>
    </location>
</feature>
<dbReference type="Proteomes" id="UP001293593">
    <property type="component" value="Unassembled WGS sequence"/>
</dbReference>